<dbReference type="OrthoDB" id="5198706at2"/>
<dbReference type="AlphaFoldDB" id="A0A6C7E4P7"/>
<feature type="transmembrane region" description="Helical" evidence="1">
    <location>
        <begin position="43"/>
        <end position="64"/>
    </location>
</feature>
<dbReference type="KEGG" id="aym:YM304_12570"/>
<feature type="transmembrane region" description="Helical" evidence="1">
    <location>
        <begin position="167"/>
        <end position="185"/>
    </location>
</feature>
<keyword evidence="1" id="KW-0812">Transmembrane</keyword>
<evidence type="ECO:0000256" key="1">
    <source>
        <dbReference type="SAM" id="Phobius"/>
    </source>
</evidence>
<feature type="transmembrane region" description="Helical" evidence="1">
    <location>
        <begin position="71"/>
        <end position="91"/>
    </location>
</feature>
<sequence length="297" mass="30408">MADTDPTTALSRAFPWIARIAWLAVPAGGGAIDAAVDGRSSGVSWVAAVGGWTVWGSVVAALLIPSTLSLAWIRVVGPLSLVAVVATIVGGAPATDVALLAVPSLVAVAVFMTPDVGRWMVQQSAYGDEDRLLLRAPVAAGAAAIVTWVVWAAAIVIGPLALGASNLAVGLPLTVIAIALTAYVGPRWLLMAQRWLVLVPAGLVVHDPIVLADTLMVKTNQLGSIRLAPADTQAADLTGPASGYAIEISTTESVSTVFSFTPQEPNGKAIHMTAFLVAPSRPGAALLRANARGLPVR</sequence>
<organism evidence="2 3">
    <name type="scientific">Ilumatobacter coccineus (strain NBRC 103263 / KCTC 29153 / YM16-304)</name>
    <dbReference type="NCBI Taxonomy" id="1313172"/>
    <lineage>
        <taxon>Bacteria</taxon>
        <taxon>Bacillati</taxon>
        <taxon>Actinomycetota</taxon>
        <taxon>Acidimicrobiia</taxon>
        <taxon>Acidimicrobiales</taxon>
        <taxon>Ilumatobacteraceae</taxon>
        <taxon>Ilumatobacter</taxon>
    </lineage>
</organism>
<gene>
    <name evidence="2" type="ORF">YM304_12570</name>
</gene>
<dbReference type="EMBL" id="AP012057">
    <property type="protein sequence ID" value="BAN01571.1"/>
    <property type="molecule type" value="Genomic_DNA"/>
</dbReference>
<protein>
    <submittedName>
        <fullName evidence="2">Uncharacterized protein</fullName>
    </submittedName>
</protein>
<evidence type="ECO:0000313" key="2">
    <source>
        <dbReference type="EMBL" id="BAN01571.1"/>
    </source>
</evidence>
<keyword evidence="1" id="KW-0472">Membrane</keyword>
<reference evidence="2 3" key="1">
    <citation type="journal article" date="2013" name="Int. J. Syst. Evol. Microbiol.">
        <title>Ilumatobacter nonamiense sp. nov. and Ilumatobacter coccineum sp. nov., isolated from seashore sand.</title>
        <authorList>
            <person name="Matsumoto A."/>
            <person name="Kasai H."/>
            <person name="Matsuo Y."/>
            <person name="Shizuri Y."/>
            <person name="Ichikawa N."/>
            <person name="Fujita N."/>
            <person name="Omura S."/>
            <person name="Takahashi Y."/>
        </authorList>
    </citation>
    <scope>NUCLEOTIDE SEQUENCE [LARGE SCALE GENOMIC DNA]</scope>
    <source>
        <strain evidence="3">NBRC 103263 / KCTC 29153 / YM16-304</strain>
    </source>
</reference>
<feature type="transmembrane region" description="Helical" evidence="1">
    <location>
        <begin position="138"/>
        <end position="161"/>
    </location>
</feature>
<keyword evidence="1" id="KW-1133">Transmembrane helix</keyword>
<accession>A0A6C7E4P7</accession>
<proteinExistence type="predicted"/>
<dbReference type="Proteomes" id="UP000011863">
    <property type="component" value="Chromosome"/>
</dbReference>
<evidence type="ECO:0000313" key="3">
    <source>
        <dbReference type="Proteomes" id="UP000011863"/>
    </source>
</evidence>
<name>A0A6C7E4P7_ILUCY</name>
<keyword evidence="3" id="KW-1185">Reference proteome</keyword>
<feature type="transmembrane region" description="Helical" evidence="1">
    <location>
        <begin position="97"/>
        <end position="117"/>
    </location>
</feature>
<dbReference type="RefSeq" id="WP_015440818.1">
    <property type="nucleotide sequence ID" value="NC_020520.1"/>
</dbReference>